<sequence length="207" mass="22853">MRVVAGKWKSHVLIAPKGRDTRPTTDRVKESMFNLLPHQLSGVVVDLFAGSGALGLEALSRGAEQAVFVDKDRRALAAVRDNLRRLDANSDALVLTGDWRLAVSRIVADFPEVAWVLLDPPYAERLWEPVFAALADKMVITGGIVCEHPKSTPLPENMYGFTRVKHRVYGDIAVSIYAQTAISHVAGAHVPDVDCDDDIEQTEERRK</sequence>
<evidence type="ECO:0000313" key="3">
    <source>
        <dbReference type="EMBL" id="MFD1677257.1"/>
    </source>
</evidence>
<dbReference type="RefSeq" id="WP_377945167.1">
    <property type="nucleotide sequence ID" value="NZ_JBHUCX010000092.1"/>
</dbReference>
<dbReference type="EC" id="2.1.1.171" evidence="3"/>
<dbReference type="GO" id="GO:0052913">
    <property type="term" value="F:16S rRNA (guanine(966)-N(2))-methyltransferase activity"/>
    <property type="evidence" value="ECO:0007669"/>
    <property type="project" value="UniProtKB-EC"/>
</dbReference>
<dbReference type="EMBL" id="JBHUCX010000092">
    <property type="protein sequence ID" value="MFD1677257.1"/>
    <property type="molecule type" value="Genomic_DNA"/>
</dbReference>
<dbReference type="Proteomes" id="UP001597079">
    <property type="component" value="Unassembled WGS sequence"/>
</dbReference>
<dbReference type="SUPFAM" id="SSF53335">
    <property type="entry name" value="S-adenosyl-L-methionine-dependent methyltransferases"/>
    <property type="match status" value="1"/>
</dbReference>
<comment type="caution">
    <text evidence="3">The sequence shown here is derived from an EMBL/GenBank/DDBJ whole genome shotgun (WGS) entry which is preliminary data.</text>
</comment>
<keyword evidence="4" id="KW-1185">Reference proteome</keyword>
<dbReference type="InterPro" id="IPR004398">
    <property type="entry name" value="RNA_MeTrfase_RsmD"/>
</dbReference>
<dbReference type="PIRSF" id="PIRSF004553">
    <property type="entry name" value="CHP00095"/>
    <property type="match status" value="1"/>
</dbReference>
<evidence type="ECO:0000256" key="1">
    <source>
        <dbReference type="ARBA" id="ARBA00022603"/>
    </source>
</evidence>
<evidence type="ECO:0000256" key="2">
    <source>
        <dbReference type="ARBA" id="ARBA00022679"/>
    </source>
</evidence>
<keyword evidence="1 3" id="KW-0489">Methyltransferase</keyword>
<evidence type="ECO:0000313" key="4">
    <source>
        <dbReference type="Proteomes" id="UP001597079"/>
    </source>
</evidence>
<dbReference type="PANTHER" id="PTHR43542">
    <property type="entry name" value="METHYLTRANSFERASE"/>
    <property type="match status" value="1"/>
</dbReference>
<reference evidence="4" key="1">
    <citation type="journal article" date="2019" name="Int. J. Syst. Evol. Microbiol.">
        <title>The Global Catalogue of Microorganisms (GCM) 10K type strain sequencing project: providing services to taxonomists for standard genome sequencing and annotation.</title>
        <authorList>
            <consortium name="The Broad Institute Genomics Platform"/>
            <consortium name="The Broad Institute Genome Sequencing Center for Infectious Disease"/>
            <person name="Wu L."/>
            <person name="Ma J."/>
        </authorList>
    </citation>
    <scope>NUCLEOTIDE SEQUENCE [LARGE SCALE GENOMIC DNA]</scope>
    <source>
        <strain evidence="4">CGMCC 1.12286</strain>
    </source>
</reference>
<dbReference type="PANTHER" id="PTHR43542:SF1">
    <property type="entry name" value="METHYLTRANSFERASE"/>
    <property type="match status" value="1"/>
</dbReference>
<dbReference type="NCBIfam" id="TIGR00095">
    <property type="entry name" value="16S rRNA (guanine(966)-N(2))-methyltransferase RsmD"/>
    <property type="match status" value="1"/>
</dbReference>
<organism evidence="3 4">
    <name type="scientific">Alicyclobacillus fodiniaquatilis</name>
    <dbReference type="NCBI Taxonomy" id="1661150"/>
    <lineage>
        <taxon>Bacteria</taxon>
        <taxon>Bacillati</taxon>
        <taxon>Bacillota</taxon>
        <taxon>Bacilli</taxon>
        <taxon>Bacillales</taxon>
        <taxon>Alicyclobacillaceae</taxon>
        <taxon>Alicyclobacillus</taxon>
    </lineage>
</organism>
<protein>
    <submittedName>
        <fullName evidence="3">16S rRNA (Guanine(966)-N(2))-methyltransferase RsmD</fullName>
        <ecNumber evidence="3">2.1.1.171</ecNumber>
    </submittedName>
</protein>
<gene>
    <name evidence="3" type="primary">rsmD</name>
    <name evidence="3" type="ORF">ACFSB2_21530</name>
</gene>
<dbReference type="InterPro" id="IPR029063">
    <property type="entry name" value="SAM-dependent_MTases_sf"/>
</dbReference>
<dbReference type="Pfam" id="PF03602">
    <property type="entry name" value="Cons_hypoth95"/>
    <property type="match status" value="1"/>
</dbReference>
<keyword evidence="2 3" id="KW-0808">Transferase</keyword>
<dbReference type="CDD" id="cd02440">
    <property type="entry name" value="AdoMet_MTases"/>
    <property type="match status" value="1"/>
</dbReference>
<proteinExistence type="predicted"/>
<accession>A0ABW4JQZ9</accession>
<name>A0ABW4JQZ9_9BACL</name>
<dbReference type="Gene3D" id="3.40.50.150">
    <property type="entry name" value="Vaccinia Virus protein VP39"/>
    <property type="match status" value="1"/>
</dbReference>